<dbReference type="InterPro" id="IPR035069">
    <property type="entry name" value="TTHA1013/TTHA0281-like"/>
</dbReference>
<dbReference type="EMBL" id="FOIJ01000010">
    <property type="protein sequence ID" value="SEU22935.1"/>
    <property type="molecule type" value="Genomic_DNA"/>
</dbReference>
<dbReference type="SUPFAM" id="SSF143100">
    <property type="entry name" value="TTHA1013/TTHA0281-like"/>
    <property type="match status" value="1"/>
</dbReference>
<protein>
    <submittedName>
        <fullName evidence="1">Predicted nuclease of the RNAse H fold, HicB family</fullName>
    </submittedName>
</protein>
<organism evidence="1 2">
    <name type="scientific">Stigmatella erecta</name>
    <dbReference type="NCBI Taxonomy" id="83460"/>
    <lineage>
        <taxon>Bacteria</taxon>
        <taxon>Pseudomonadati</taxon>
        <taxon>Myxococcota</taxon>
        <taxon>Myxococcia</taxon>
        <taxon>Myxococcales</taxon>
        <taxon>Cystobacterineae</taxon>
        <taxon>Archangiaceae</taxon>
        <taxon>Stigmatella</taxon>
    </lineage>
</organism>
<dbReference type="Gene3D" id="3.30.160.250">
    <property type="match status" value="1"/>
</dbReference>
<sequence length="81" mass="8810">MPTPLKIELDREGGRWIAEVLDLPGVLVYGDTQEEAILQAKILALRVIADRMEHGEAVPDSLEFSVLGEAPTDPRVSGRSA</sequence>
<accession>A0A1I0KFB6</accession>
<dbReference type="AlphaFoldDB" id="A0A1I0KFB6"/>
<evidence type="ECO:0000313" key="1">
    <source>
        <dbReference type="EMBL" id="SEU22935.1"/>
    </source>
</evidence>
<name>A0A1I0KFB6_9BACT</name>
<dbReference type="Proteomes" id="UP000199181">
    <property type="component" value="Unassembled WGS sequence"/>
</dbReference>
<evidence type="ECO:0000313" key="2">
    <source>
        <dbReference type="Proteomes" id="UP000199181"/>
    </source>
</evidence>
<reference evidence="2" key="1">
    <citation type="submission" date="2016-10" db="EMBL/GenBank/DDBJ databases">
        <authorList>
            <person name="Varghese N."/>
            <person name="Submissions S."/>
        </authorList>
    </citation>
    <scope>NUCLEOTIDE SEQUENCE [LARGE SCALE GENOMIC DNA]</scope>
    <source>
        <strain evidence="2">DSM 16858</strain>
    </source>
</reference>
<proteinExistence type="predicted"/>
<gene>
    <name evidence="1" type="ORF">SAMN05443639_110189</name>
</gene>
<keyword evidence="2" id="KW-1185">Reference proteome</keyword>